<comment type="cofactor">
    <cofactor evidence="3">
        <name>[2Fe-2S] cluster</name>
        <dbReference type="ChEBI" id="CHEBI:190135"/>
    </cofactor>
</comment>
<evidence type="ECO:0000256" key="3">
    <source>
        <dbReference type="ARBA" id="ARBA00034078"/>
    </source>
</evidence>
<dbReference type="PROSITE" id="PS51379">
    <property type="entry name" value="4FE4S_FER_2"/>
    <property type="match status" value="1"/>
</dbReference>
<dbReference type="SUPFAM" id="SSF46548">
    <property type="entry name" value="alpha-helical ferredoxin"/>
    <property type="match status" value="1"/>
</dbReference>
<dbReference type="InterPro" id="IPR012675">
    <property type="entry name" value="Beta-grasp_dom_sf"/>
</dbReference>
<evidence type="ECO:0000256" key="2">
    <source>
        <dbReference type="ARBA" id="ARBA00009433"/>
    </source>
</evidence>
<dbReference type="GO" id="GO:0009055">
    <property type="term" value="F:electron transfer activity"/>
    <property type="evidence" value="ECO:0007669"/>
    <property type="project" value="InterPro"/>
</dbReference>
<dbReference type="EMBL" id="PGFJ01000001">
    <property type="protein sequence ID" value="PJJ83545.1"/>
    <property type="molecule type" value="Genomic_DNA"/>
</dbReference>
<proteinExistence type="inferred from homology"/>
<comment type="similarity">
    <text evidence="2">Belongs to the succinate dehydrogenase/fumarate reductase iron-sulfur protein family.</text>
</comment>
<dbReference type="Pfam" id="PF13183">
    <property type="entry name" value="Fer4_8"/>
    <property type="match status" value="1"/>
</dbReference>
<dbReference type="Gene3D" id="1.10.1060.10">
    <property type="entry name" value="Alpha-helical ferredoxin"/>
    <property type="match status" value="1"/>
</dbReference>
<comment type="cofactor">
    <cofactor evidence="1">
        <name>[3Fe-4S] cluster</name>
        <dbReference type="ChEBI" id="CHEBI:21137"/>
    </cofactor>
</comment>
<dbReference type="AlphaFoldDB" id="A0A2H9VRV8"/>
<dbReference type="NCBIfam" id="NF005746">
    <property type="entry name" value="PRK07570.1"/>
    <property type="match status" value="1"/>
</dbReference>
<dbReference type="GO" id="GO:0022904">
    <property type="term" value="P:respiratory electron transport chain"/>
    <property type="evidence" value="ECO:0007669"/>
    <property type="project" value="TreeGrafter"/>
</dbReference>
<evidence type="ECO:0000313" key="6">
    <source>
        <dbReference type="Proteomes" id="UP000242687"/>
    </source>
</evidence>
<dbReference type="Proteomes" id="UP000242687">
    <property type="component" value="Unassembled WGS sequence"/>
</dbReference>
<dbReference type="GO" id="GO:0009060">
    <property type="term" value="P:aerobic respiration"/>
    <property type="evidence" value="ECO:0007669"/>
    <property type="project" value="TreeGrafter"/>
</dbReference>
<dbReference type="PANTHER" id="PTHR11921:SF41">
    <property type="entry name" value="SUCCINATE DEHYDROGENASE"/>
    <property type="match status" value="1"/>
</dbReference>
<dbReference type="InterPro" id="IPR009051">
    <property type="entry name" value="Helical_ferredxn"/>
</dbReference>
<comment type="caution">
    <text evidence="5">The sequence shown here is derived from an EMBL/GenBank/DDBJ whole genome shotgun (WGS) entry which is preliminary data.</text>
</comment>
<organism evidence="5 6">
    <name type="scientific">Mucilaginibacter auburnensis</name>
    <dbReference type="NCBI Taxonomy" id="1457233"/>
    <lineage>
        <taxon>Bacteria</taxon>
        <taxon>Pseudomonadati</taxon>
        <taxon>Bacteroidota</taxon>
        <taxon>Sphingobacteriia</taxon>
        <taxon>Sphingobacteriales</taxon>
        <taxon>Sphingobacteriaceae</taxon>
        <taxon>Mucilaginibacter</taxon>
    </lineage>
</organism>
<protein>
    <submittedName>
        <fullName evidence="5">Succinate dehydrogenase / fumarate reductase iron-sulfur subunit</fullName>
    </submittedName>
</protein>
<name>A0A2H9VRV8_9SPHI</name>
<dbReference type="Pfam" id="PF13085">
    <property type="entry name" value="Fer2_3"/>
    <property type="match status" value="1"/>
</dbReference>
<dbReference type="InterPro" id="IPR025192">
    <property type="entry name" value="Succ_DH/fum_Rdtase_N"/>
</dbReference>
<feature type="domain" description="4Fe-4S ferredoxin-type" evidence="4">
    <location>
        <begin position="155"/>
        <end position="185"/>
    </location>
</feature>
<dbReference type="PANTHER" id="PTHR11921">
    <property type="entry name" value="SUCCINATE DEHYDROGENASE IRON-SULFUR PROTEIN"/>
    <property type="match status" value="1"/>
</dbReference>
<dbReference type="Gene3D" id="3.10.20.30">
    <property type="match status" value="1"/>
</dbReference>
<accession>A0A2H9VRV8</accession>
<keyword evidence="6" id="KW-1185">Reference proteome</keyword>
<dbReference type="RefSeq" id="WP_100339801.1">
    <property type="nucleotide sequence ID" value="NZ_PGFJ01000001.1"/>
</dbReference>
<sequence length="265" mass="28612">MSTGNMNLTLKVWRQPNAQTSGKMVTYKADGISPDMSFLEMLDVVNESLTKKGEDPIYFDHDCREGICGMCSLYINGQPHGPKRAITTCQLHMRSFKDGDTITIEPWRAAAFPVIKDLAVDRSAFDRIQQAGGYVSVNTGGVPDANEIAIPKVIADEAFNSATCIGCGACVAACKNASAMLFVSAKVSQFALLPQGQPERWSRVQAMVAQMDDEGFGNCTNTGACEAECPKEITLTNIGRMNNDYFSAKLFREEGVHGGDLGGGM</sequence>
<evidence type="ECO:0000259" key="4">
    <source>
        <dbReference type="PROSITE" id="PS51379"/>
    </source>
</evidence>
<dbReference type="OrthoDB" id="9804391at2"/>
<dbReference type="InterPro" id="IPR036010">
    <property type="entry name" value="2Fe-2S_ferredoxin-like_sf"/>
</dbReference>
<evidence type="ECO:0000313" key="5">
    <source>
        <dbReference type="EMBL" id="PJJ83545.1"/>
    </source>
</evidence>
<evidence type="ECO:0000256" key="1">
    <source>
        <dbReference type="ARBA" id="ARBA00001927"/>
    </source>
</evidence>
<dbReference type="GO" id="GO:0051537">
    <property type="term" value="F:2 iron, 2 sulfur cluster binding"/>
    <property type="evidence" value="ECO:0007669"/>
    <property type="project" value="InterPro"/>
</dbReference>
<dbReference type="PROSITE" id="PS00197">
    <property type="entry name" value="2FE2S_FER_1"/>
    <property type="match status" value="1"/>
</dbReference>
<dbReference type="InterPro" id="IPR050573">
    <property type="entry name" value="SDH/FRD_Iron-Sulfur"/>
</dbReference>
<dbReference type="InterPro" id="IPR017896">
    <property type="entry name" value="4Fe4S_Fe-S-bd"/>
</dbReference>
<dbReference type="InterPro" id="IPR006058">
    <property type="entry name" value="2Fe2S_fd_BS"/>
</dbReference>
<dbReference type="SUPFAM" id="SSF54292">
    <property type="entry name" value="2Fe-2S ferredoxin-like"/>
    <property type="match status" value="1"/>
</dbReference>
<reference evidence="5 6" key="1">
    <citation type="submission" date="2017-11" db="EMBL/GenBank/DDBJ databases">
        <title>Genomic Encyclopedia of Archaeal and Bacterial Type Strains, Phase II (KMG-II): From Individual Species to Whole Genera.</title>
        <authorList>
            <person name="Goeker M."/>
        </authorList>
    </citation>
    <scope>NUCLEOTIDE SEQUENCE [LARGE SCALE GENOMIC DNA]</scope>
    <source>
        <strain evidence="5 6">DSM 28175</strain>
    </source>
</reference>
<gene>
    <name evidence="5" type="ORF">CLV57_0529</name>
</gene>